<proteinExistence type="predicted"/>
<reference evidence="3 4" key="1">
    <citation type="submission" date="2023-10" db="EMBL/GenBank/DDBJ databases">
        <title>Chromosome-scale genome assembly provides insights into flower coloration mechanisms of Canna indica.</title>
        <authorList>
            <person name="Li C."/>
        </authorList>
    </citation>
    <scope>NUCLEOTIDE SEQUENCE [LARGE SCALE GENOMIC DNA]</scope>
    <source>
        <tissue evidence="3">Flower</tissue>
    </source>
</reference>
<evidence type="ECO:0000256" key="2">
    <source>
        <dbReference type="SAM" id="SignalP"/>
    </source>
</evidence>
<keyword evidence="1" id="KW-1133">Transmembrane helix</keyword>
<dbReference type="Proteomes" id="UP001327560">
    <property type="component" value="Chromosome 7"/>
</dbReference>
<dbReference type="GO" id="GO:0016020">
    <property type="term" value="C:membrane"/>
    <property type="evidence" value="ECO:0007669"/>
    <property type="project" value="TreeGrafter"/>
</dbReference>
<feature type="transmembrane region" description="Helical" evidence="1">
    <location>
        <begin position="237"/>
        <end position="259"/>
    </location>
</feature>
<feature type="transmembrane region" description="Helical" evidence="1">
    <location>
        <begin position="86"/>
        <end position="108"/>
    </location>
</feature>
<feature type="chain" id="PRO_5042969300" evidence="2">
    <location>
        <begin position="25"/>
        <end position="535"/>
    </location>
</feature>
<keyword evidence="1" id="KW-0812">Transmembrane</keyword>
<name>A0AAQ3KPQ0_9LILI</name>
<feature type="transmembrane region" description="Helical" evidence="1">
    <location>
        <begin position="268"/>
        <end position="292"/>
    </location>
</feature>
<organism evidence="3 4">
    <name type="scientific">Canna indica</name>
    <name type="common">Indian-shot</name>
    <dbReference type="NCBI Taxonomy" id="4628"/>
    <lineage>
        <taxon>Eukaryota</taxon>
        <taxon>Viridiplantae</taxon>
        <taxon>Streptophyta</taxon>
        <taxon>Embryophyta</taxon>
        <taxon>Tracheophyta</taxon>
        <taxon>Spermatophyta</taxon>
        <taxon>Magnoliopsida</taxon>
        <taxon>Liliopsida</taxon>
        <taxon>Zingiberales</taxon>
        <taxon>Cannaceae</taxon>
        <taxon>Canna</taxon>
    </lineage>
</organism>
<dbReference type="PANTHER" id="PTHR31414">
    <property type="entry name" value="TRANSMEMBRANE PROTEIN DDB_G0292058"/>
    <property type="match status" value="1"/>
</dbReference>
<keyword evidence="1" id="KW-0472">Membrane</keyword>
<protein>
    <submittedName>
        <fullName evidence="3">Uncharacterized protein</fullName>
    </submittedName>
</protein>
<keyword evidence="2" id="KW-0732">Signal</keyword>
<feature type="signal peptide" evidence="2">
    <location>
        <begin position="1"/>
        <end position="24"/>
    </location>
</feature>
<gene>
    <name evidence="3" type="ORF">Cni_G21530</name>
</gene>
<keyword evidence="4" id="KW-1185">Reference proteome</keyword>
<sequence length="535" mass="59536">MGLHKLYKCVLLLCSLAAVLGCGAVEVSHIGTERILVEQGSNSDFVSAFSARTERADPLDSFKKYKGGYNITDKHYWTSVIYTGRYGYIIGTIWLVSGVFYACILLIRRSGLVKKQRKQKKDHPCSKRYCMWLMLLGIILTCFAIVASGIMLRGSSKFHSSVQSIKNIIVDTSEEASHTIYNVTQAVAAMGNVTEQYGGFEGFSYLNSTSQKLSNEASNIQRKAEKIMRLVSKGIKILVVVTILSVVFNLVALLAVLALRPLRLYRTIYLVIIICWILTFLFWIQFGLYLFLFKFSGDTCAGLDEYQLNPQNSTLISILPCSEELPANVALLDIRSGIHDTIDQVNEKISLVNNNLPDLEYVCNPFSSPPEYSYQPGNCSSNTIRIGDIPQILKKYTCSATDEGACSRGEFVSASDYTRVKVYTHSMQIILDGYPQMERLVDCQLLKDAFSKIHVQGCKPLKYNACLTWAAMAALSATMVAFVLILISELAHHDHKCHSSDGSVRPQLAFAEGDIETQMDSKEIVLDQSNSHSVS</sequence>
<evidence type="ECO:0000313" key="4">
    <source>
        <dbReference type="Proteomes" id="UP001327560"/>
    </source>
</evidence>
<dbReference type="PROSITE" id="PS51257">
    <property type="entry name" value="PROKAR_LIPOPROTEIN"/>
    <property type="match status" value="1"/>
</dbReference>
<feature type="transmembrane region" description="Helical" evidence="1">
    <location>
        <begin position="467"/>
        <end position="487"/>
    </location>
</feature>
<dbReference type="AlphaFoldDB" id="A0AAQ3KPQ0"/>
<evidence type="ECO:0000256" key="1">
    <source>
        <dbReference type="SAM" id="Phobius"/>
    </source>
</evidence>
<dbReference type="PANTHER" id="PTHR31414:SF18">
    <property type="entry name" value="TRANSMEMBRANE PROTEIN-RELATED"/>
    <property type="match status" value="1"/>
</dbReference>
<dbReference type="EMBL" id="CP136896">
    <property type="protein sequence ID" value="WOL12762.1"/>
    <property type="molecule type" value="Genomic_DNA"/>
</dbReference>
<evidence type="ECO:0000313" key="3">
    <source>
        <dbReference type="EMBL" id="WOL12762.1"/>
    </source>
</evidence>
<accession>A0AAQ3KPQ0</accession>
<dbReference type="InterPro" id="IPR040283">
    <property type="entry name" value="DDB_G0292058-like"/>
</dbReference>
<feature type="transmembrane region" description="Helical" evidence="1">
    <location>
        <begin position="129"/>
        <end position="152"/>
    </location>
</feature>